<protein>
    <submittedName>
        <fullName evidence="2">Vesicle formation protein</fullName>
    </submittedName>
</protein>
<accession>A0ABW8EWN0</accession>
<keyword evidence="3" id="KW-1185">Reference proteome</keyword>
<evidence type="ECO:0000313" key="3">
    <source>
        <dbReference type="Proteomes" id="UP001617427"/>
    </source>
</evidence>
<dbReference type="EMBL" id="JBIUZV010000003">
    <property type="protein sequence ID" value="MFJ3045830.1"/>
    <property type="molecule type" value="Genomic_DNA"/>
</dbReference>
<sequence>MKNFSVFLATGLLSIGLAHADICADMGAAYQQSQSHFDGWKKEGKEGVGKEYGSNFLLDGARSCAISGDSAGYSCVWRFATPVELGQAYQRMVGEIKACQPLLKQAPGIINDKPEERTQGNLRRSMEVTGFDYGDAGVVVMVGQMQVTSIQSGTNVSRNELKFSFVRAAARP</sequence>
<reference evidence="2 3" key="1">
    <citation type="submission" date="2024-10" db="EMBL/GenBank/DDBJ databases">
        <title>The Natural Products Discovery Center: Release of the First 8490 Sequenced Strains for Exploring Actinobacteria Biosynthetic Diversity.</title>
        <authorList>
            <person name="Kalkreuter E."/>
            <person name="Kautsar S.A."/>
            <person name="Yang D."/>
            <person name="Bader C.D."/>
            <person name="Teijaro C.N."/>
            <person name="Fluegel L."/>
            <person name="Davis C.M."/>
            <person name="Simpson J.R."/>
            <person name="Lauterbach L."/>
            <person name="Steele A.D."/>
            <person name="Gui C."/>
            <person name="Meng S."/>
            <person name="Li G."/>
            <person name="Viehrig K."/>
            <person name="Ye F."/>
            <person name="Su P."/>
            <person name="Kiefer A.F."/>
            <person name="Nichols A."/>
            <person name="Cepeda A.J."/>
            <person name="Yan W."/>
            <person name="Fan B."/>
            <person name="Jiang Y."/>
            <person name="Adhikari A."/>
            <person name="Zheng C.-J."/>
            <person name="Schuster L."/>
            <person name="Cowan T.M."/>
            <person name="Smanski M.J."/>
            <person name="Chevrette M.G."/>
            <person name="De Carvalho L.P.S."/>
            <person name="Shen B."/>
        </authorList>
    </citation>
    <scope>NUCLEOTIDE SEQUENCE [LARGE SCALE GENOMIC DNA]</scope>
    <source>
        <strain evidence="2 3">NPDC087045</strain>
    </source>
</reference>
<evidence type="ECO:0000256" key="1">
    <source>
        <dbReference type="SAM" id="SignalP"/>
    </source>
</evidence>
<organism evidence="2 3">
    <name type="scientific">Herbaspirillum chlorophenolicum</name>
    <dbReference type="NCBI Taxonomy" id="211589"/>
    <lineage>
        <taxon>Bacteria</taxon>
        <taxon>Pseudomonadati</taxon>
        <taxon>Pseudomonadota</taxon>
        <taxon>Betaproteobacteria</taxon>
        <taxon>Burkholderiales</taxon>
        <taxon>Oxalobacteraceae</taxon>
        <taxon>Herbaspirillum</taxon>
    </lineage>
</organism>
<evidence type="ECO:0000313" key="2">
    <source>
        <dbReference type="EMBL" id="MFJ3045830.1"/>
    </source>
</evidence>
<name>A0ABW8EWN0_9BURK</name>
<gene>
    <name evidence="2" type="ORF">ACIPEN_08375</name>
</gene>
<keyword evidence="1" id="KW-0732">Signal</keyword>
<comment type="caution">
    <text evidence="2">The sequence shown here is derived from an EMBL/GenBank/DDBJ whole genome shotgun (WGS) entry which is preliminary data.</text>
</comment>
<dbReference type="RefSeq" id="WP_402699599.1">
    <property type="nucleotide sequence ID" value="NZ_JBIUZV010000003.1"/>
</dbReference>
<dbReference type="Proteomes" id="UP001617427">
    <property type="component" value="Unassembled WGS sequence"/>
</dbReference>
<feature type="signal peptide" evidence="1">
    <location>
        <begin position="1"/>
        <end position="20"/>
    </location>
</feature>
<proteinExistence type="predicted"/>
<feature type="chain" id="PRO_5046441828" evidence="1">
    <location>
        <begin position="21"/>
        <end position="172"/>
    </location>
</feature>